<dbReference type="SUPFAM" id="SSF47986">
    <property type="entry name" value="DEATH domain"/>
    <property type="match status" value="1"/>
</dbReference>
<comment type="caution">
    <text evidence="3">The sequence shown here is derived from an EMBL/GenBank/DDBJ whole genome shotgun (WGS) entry which is preliminary data.</text>
</comment>
<dbReference type="GO" id="GO:0007165">
    <property type="term" value="P:signal transduction"/>
    <property type="evidence" value="ECO:0007669"/>
    <property type="project" value="InterPro"/>
</dbReference>
<feature type="compositionally biased region" description="Acidic residues" evidence="1">
    <location>
        <begin position="132"/>
        <end position="141"/>
    </location>
</feature>
<dbReference type="InterPro" id="IPR000488">
    <property type="entry name" value="Death_dom"/>
</dbReference>
<sequence length="807" mass="90995">MTSLSKIVDLKEKILIEEFGLEPRIRYNPSESDNLLHLSPIVLLDDKELREGGFQDRGAKDVLSRVAKHICDSEDPSFFQVPEIIDLQMGYAKRSANKSSRMAIDEEESKVWMTYMNVSRLNQDQSPNPNSDGEEPQDLGLSDEEEMDITPPTAEDTQDVNEEDVVSPLKSGLKFPIKGSLILLFSILLIFFDKKKKKKKTASSNDEEPKIGPNKVSDFLLFWIIPYLLNYTHRKVREITQYHEKRDKPGFPPVSKNSTLDVIEHAMSSCSVSEELKASIMGKYKDFYGSEALEYKYDLLESPEGTPVILVPKDYKVTQMPLKLDDIGTNWRQLGNTNLLQLFLSKFIKSRKIQQDFFDSLEHAKNRQGIDYSIILPDEITFDKFKDSLERESRDYLITPKGGRNLIMPRLGLVTSTEKHLRVCFTYFQGSAGKKVAALFRATGAHYLDHLSLIILHGLSLNSSDSDCTIGSLYPVSIARKVTFRGNSVQLVKKKKKSDSKNTGKKDFSASQGKFCRAEFPETYKLWERTIREDTVVDNLISRAKARLGFDPHFERNAPLHVAYASKCHSKKLKEVPFGASLEPDKDALSKYQIRAVNLDGSFLGNIVRSGRKENIAVVLAIKDVCGKVGCGFSNLPQAIQSIIINFVRAVVVANLPKVYPSEPDEEDRIVIESGSSEDEDESSDDEPCASRQNVAGGDMEIDLQPTTSGYGSPQLQYKVGVPGDRELLDLSIAIAPKWERVGILLGLSDHEIGDIKINEKDKAYRMLLDWRNTTTSLSHYQDLYRALCDNKVRLNSIAKTFCLVRI</sequence>
<evidence type="ECO:0000259" key="2">
    <source>
        <dbReference type="PROSITE" id="PS50017"/>
    </source>
</evidence>
<dbReference type="InterPro" id="IPR011029">
    <property type="entry name" value="DEATH-like_dom_sf"/>
</dbReference>
<evidence type="ECO:0000313" key="3">
    <source>
        <dbReference type="EMBL" id="CAH3139801.1"/>
    </source>
</evidence>
<dbReference type="AlphaFoldDB" id="A0AAU9X9C5"/>
<feature type="compositionally biased region" description="Polar residues" evidence="1">
    <location>
        <begin position="121"/>
        <end position="131"/>
    </location>
</feature>
<dbReference type="CDD" id="cd01670">
    <property type="entry name" value="Death"/>
    <property type="match status" value="1"/>
</dbReference>
<dbReference type="PROSITE" id="PS50017">
    <property type="entry name" value="DEATH_DOMAIN"/>
    <property type="match status" value="1"/>
</dbReference>
<feature type="compositionally biased region" description="Acidic residues" evidence="1">
    <location>
        <begin position="676"/>
        <end position="688"/>
    </location>
</feature>
<accession>A0AAU9X9C5</accession>
<dbReference type="Pfam" id="PF00531">
    <property type="entry name" value="Death"/>
    <property type="match status" value="1"/>
</dbReference>
<protein>
    <recommendedName>
        <fullName evidence="2">Death domain-containing protein</fullName>
    </recommendedName>
</protein>
<dbReference type="Gene3D" id="1.10.533.10">
    <property type="entry name" value="Death Domain, Fas"/>
    <property type="match status" value="1"/>
</dbReference>
<evidence type="ECO:0000313" key="4">
    <source>
        <dbReference type="Proteomes" id="UP001159428"/>
    </source>
</evidence>
<organism evidence="3 4">
    <name type="scientific">Pocillopora meandrina</name>
    <dbReference type="NCBI Taxonomy" id="46732"/>
    <lineage>
        <taxon>Eukaryota</taxon>
        <taxon>Metazoa</taxon>
        <taxon>Cnidaria</taxon>
        <taxon>Anthozoa</taxon>
        <taxon>Hexacorallia</taxon>
        <taxon>Scleractinia</taxon>
        <taxon>Astrocoeniina</taxon>
        <taxon>Pocilloporidae</taxon>
        <taxon>Pocillopora</taxon>
    </lineage>
</organism>
<feature type="region of interest" description="Disordered" evidence="1">
    <location>
        <begin position="121"/>
        <end position="141"/>
    </location>
</feature>
<proteinExistence type="predicted"/>
<dbReference type="Proteomes" id="UP001159428">
    <property type="component" value="Unassembled WGS sequence"/>
</dbReference>
<dbReference type="EMBL" id="CALNXJ010000033">
    <property type="protein sequence ID" value="CAH3139801.1"/>
    <property type="molecule type" value="Genomic_DNA"/>
</dbReference>
<evidence type="ECO:0000256" key="1">
    <source>
        <dbReference type="SAM" id="MobiDB-lite"/>
    </source>
</evidence>
<reference evidence="3 4" key="1">
    <citation type="submission" date="2022-05" db="EMBL/GenBank/DDBJ databases">
        <authorList>
            <consortium name="Genoscope - CEA"/>
            <person name="William W."/>
        </authorList>
    </citation>
    <scope>NUCLEOTIDE SEQUENCE [LARGE SCALE GENOMIC DNA]</scope>
</reference>
<feature type="domain" description="Death" evidence="2">
    <location>
        <begin position="738"/>
        <end position="788"/>
    </location>
</feature>
<keyword evidence="4" id="KW-1185">Reference proteome</keyword>
<gene>
    <name evidence="3" type="ORF">PMEA_00018985</name>
</gene>
<feature type="region of interest" description="Disordered" evidence="1">
    <location>
        <begin position="674"/>
        <end position="711"/>
    </location>
</feature>
<name>A0AAU9X9C5_9CNID</name>